<reference evidence="2 3" key="1">
    <citation type="journal article" date="2017" name="Int. J. Syst. Evol. Microbiol.">
        <title>Maripseudobacter aurantiacus gen. nov., sp. nov., a novel member of the family Flavobacteriaceae isolated from a sedimentation basin.</title>
        <authorList>
            <person name="Chen C."/>
            <person name="Su Y."/>
            <person name="Tao T."/>
            <person name="Fu G."/>
            <person name="Zhang C."/>
            <person name="Sun C."/>
            <person name="Zhang X."/>
            <person name="Wu M."/>
        </authorList>
    </citation>
    <scope>NUCLEOTIDE SEQUENCE [LARGE SCALE GENOMIC DNA]</scope>
    <source>
        <strain evidence="3">CDA4</strain>
    </source>
</reference>
<keyword evidence="1" id="KW-0175">Coiled coil</keyword>
<dbReference type="AlphaFoldDB" id="A0A5R8MB17"/>
<gene>
    <name evidence="2" type="ORF">FEK29_03025</name>
</gene>
<keyword evidence="3" id="KW-1185">Reference proteome</keyword>
<sequence length="139" mass="15948">MKKYFIRILSCFLLFISCKEEKKETLPSQMEQVMAIHDEVMPKMGKLGKLVGQLKPMADSLGTDSPQAKAMRDLQDANKSMMDWMQGFGDRFEPEEIMDGKELSEEKKQWLKEEEEKVKEVKEKINSSIANAEALLGNN</sequence>
<organism evidence="2 3">
    <name type="scientific">Maribacter aurantiacus</name>
    <dbReference type="NCBI Taxonomy" id="1882343"/>
    <lineage>
        <taxon>Bacteria</taxon>
        <taxon>Pseudomonadati</taxon>
        <taxon>Bacteroidota</taxon>
        <taxon>Flavobacteriia</taxon>
        <taxon>Flavobacteriales</taxon>
        <taxon>Flavobacteriaceae</taxon>
        <taxon>Maribacter</taxon>
    </lineage>
</organism>
<protein>
    <recommendedName>
        <fullName evidence="4">Viral A-type inclusion protein</fullName>
    </recommendedName>
</protein>
<name>A0A5R8MB17_9FLAO</name>
<accession>A0A5R8MB17</accession>
<dbReference type="PROSITE" id="PS51257">
    <property type="entry name" value="PROKAR_LIPOPROTEIN"/>
    <property type="match status" value="1"/>
</dbReference>
<dbReference type="EMBL" id="VBUK01000001">
    <property type="protein sequence ID" value="TLF46762.1"/>
    <property type="molecule type" value="Genomic_DNA"/>
</dbReference>
<dbReference type="OrthoDB" id="1436925at2"/>
<evidence type="ECO:0000313" key="3">
    <source>
        <dbReference type="Proteomes" id="UP000308382"/>
    </source>
</evidence>
<evidence type="ECO:0000256" key="1">
    <source>
        <dbReference type="SAM" id="Coils"/>
    </source>
</evidence>
<proteinExistence type="predicted"/>
<evidence type="ECO:0000313" key="2">
    <source>
        <dbReference type="EMBL" id="TLF46762.1"/>
    </source>
</evidence>
<feature type="coiled-coil region" evidence="1">
    <location>
        <begin position="104"/>
        <end position="131"/>
    </location>
</feature>
<comment type="caution">
    <text evidence="2">The sequence shown here is derived from an EMBL/GenBank/DDBJ whole genome shotgun (WGS) entry which is preliminary data.</text>
</comment>
<evidence type="ECO:0008006" key="4">
    <source>
        <dbReference type="Google" id="ProtNLM"/>
    </source>
</evidence>
<dbReference type="Proteomes" id="UP000308382">
    <property type="component" value="Unassembled WGS sequence"/>
</dbReference>